<keyword evidence="5" id="KW-1185">Reference proteome</keyword>
<dbReference type="EMBL" id="OMOQ01000003">
    <property type="protein sequence ID" value="SPH24399.1"/>
    <property type="molecule type" value="Genomic_DNA"/>
</dbReference>
<dbReference type="Gene3D" id="2.150.10.10">
    <property type="entry name" value="Serralysin-like metalloprotease, C-terminal"/>
    <property type="match status" value="4"/>
</dbReference>
<organism evidence="4 5">
    <name type="scientific">Albidovulum aquaemixtae</name>
    <dbReference type="NCBI Taxonomy" id="1542388"/>
    <lineage>
        <taxon>Bacteria</taxon>
        <taxon>Pseudomonadati</taxon>
        <taxon>Pseudomonadota</taxon>
        <taxon>Alphaproteobacteria</taxon>
        <taxon>Rhodobacterales</taxon>
        <taxon>Paracoccaceae</taxon>
        <taxon>Albidovulum</taxon>
    </lineage>
</organism>
<evidence type="ECO:0000313" key="4">
    <source>
        <dbReference type="EMBL" id="SPH24399.1"/>
    </source>
</evidence>
<dbReference type="PANTHER" id="PTHR38340">
    <property type="entry name" value="S-LAYER PROTEIN"/>
    <property type="match status" value="1"/>
</dbReference>
<dbReference type="AlphaFoldDB" id="A0A2R8BLY1"/>
<dbReference type="SUPFAM" id="SSF51445">
    <property type="entry name" value="(Trans)glycosidases"/>
    <property type="match status" value="1"/>
</dbReference>
<evidence type="ECO:0000256" key="3">
    <source>
        <dbReference type="SAM" id="MobiDB-lite"/>
    </source>
</evidence>
<dbReference type="InterPro" id="IPR001343">
    <property type="entry name" value="Hemolysn_Ca-bd"/>
</dbReference>
<dbReference type="OrthoDB" id="5242885at2"/>
<dbReference type="SUPFAM" id="SSF51120">
    <property type="entry name" value="beta-Roll"/>
    <property type="match status" value="3"/>
</dbReference>
<sequence length="980" mass="103037">MSTAIKFDFSQAAGEEIESSLFGANMIFTKNILDNNSSPTLDNLNVSNIRYPGGSVTEFNFDYRNPDIAVNDNSLHYDNDQDTAPTPLLPGEFVPLTSFLDWVESTGKSATVVLPTRNLVDQSTQQGTLPRAINIEAIEDLKKFLLDLLSDVDSNGNAMQNADIAALEIGNEYWSLGSMTAAEYGAVVDAVIAVIEGVFEELGISSQEAPDVLVQMGSPWGVEFQSGGAYYGITADSPQYILDQYGLTDSDFLNDGSLKWLSKINLVNLDIIRGISEDSRNSVDGVVDHYYYHNTDNALSYTSGSINYIDRDYAIWSSNFGRELDLHITEWNVKTANLNQLGLKGAGVILEQVENLVRLGVDSAFVWPYQHNTRNDLAGSPGDDTSLTPLGAAFKLAAESLVGTRRLDSNISGGELEVNAYSASEKFVFFVSSRSDTQQSIEIDFGDLVSSYVSVSGVKIGVDLSTSDGRHWTPSGISQVEYFNESDVQAQLSQYSEDELGTAANVSFVLDPYEVMRLEFVLDAARQFSGASGNDTWSGGAGYDVAFGSSGDDTLLGFDGNDTLAGDDGRDHLAGGGGHDELNGGAGDDWITGDSGNDTIEGGAGADTLIGGSGIDTVNYYYSSGGVTIDLLTNAVSGGWAADDTISGFERAYGSNSGNDVLKGSNGANVLRGYGGNDIVYDRGGDDYVDLGDGNDAVIVGNGADTLIGGSGIDTVNYYYSSGGVTIDLLTNAVSGGWAADDTISGFERAYGSNSGNDVLKGSNGANVLRGYGGNDIVYDRGGDDYVDLGDGNDAVIVGNGADTLIGGSGIDTVNYYYSSGGVTIDLLTNAVSGGWAADDTISGFERAYGSNSGNDVLKGSNGANVLRGYGGNDRLDGRAGNDYLDGGSGGDTLTGGVGADHFVFHKTYGADLITDFAYGLDELVLDHSLWGGGLTEAQVISIYASVIGENLVLDFGGGDTITLQGIASPGLLVDDILIV</sequence>
<feature type="region of interest" description="Disordered" evidence="3">
    <location>
        <begin position="567"/>
        <end position="598"/>
    </location>
</feature>
<dbReference type="GO" id="GO:0005576">
    <property type="term" value="C:extracellular region"/>
    <property type="evidence" value="ECO:0007669"/>
    <property type="project" value="UniProtKB-SubCell"/>
</dbReference>
<keyword evidence="2" id="KW-0964">Secreted</keyword>
<dbReference type="Proteomes" id="UP000244924">
    <property type="component" value="Unassembled WGS sequence"/>
</dbReference>
<comment type="subcellular location">
    <subcellularLocation>
        <location evidence="1">Secreted</location>
    </subcellularLocation>
</comment>
<dbReference type="InterPro" id="IPR017853">
    <property type="entry name" value="GH"/>
</dbReference>
<name>A0A2R8BLY1_9RHOB</name>
<dbReference type="PRINTS" id="PR00313">
    <property type="entry name" value="CABNDNGRPT"/>
</dbReference>
<proteinExistence type="predicted"/>
<accession>A0A2R8BLY1</accession>
<gene>
    <name evidence="4" type="primary">cya_4</name>
    <name evidence="4" type="ORF">DEA8626_03451</name>
</gene>
<evidence type="ECO:0000256" key="1">
    <source>
        <dbReference type="ARBA" id="ARBA00004613"/>
    </source>
</evidence>
<dbReference type="Pfam" id="PF00353">
    <property type="entry name" value="HemolysinCabind"/>
    <property type="match status" value="5"/>
</dbReference>
<feature type="compositionally biased region" description="Basic and acidic residues" evidence="3">
    <location>
        <begin position="567"/>
        <end position="582"/>
    </location>
</feature>
<dbReference type="InterPro" id="IPR050557">
    <property type="entry name" value="RTX_toxin/Mannuronan_C5-epim"/>
</dbReference>
<evidence type="ECO:0000313" key="5">
    <source>
        <dbReference type="Proteomes" id="UP000244924"/>
    </source>
</evidence>
<dbReference type="Gene3D" id="3.20.20.80">
    <property type="entry name" value="Glycosidases"/>
    <property type="match status" value="1"/>
</dbReference>
<dbReference type="RefSeq" id="WP_108854407.1">
    <property type="nucleotide sequence ID" value="NZ_OMOQ01000003.1"/>
</dbReference>
<protein>
    <submittedName>
        <fullName evidence="4">Bifunctional hemolysin/adenylate cyclase</fullName>
    </submittedName>
</protein>
<reference evidence="4 5" key="1">
    <citation type="submission" date="2018-03" db="EMBL/GenBank/DDBJ databases">
        <authorList>
            <person name="Keele B.F."/>
        </authorList>
    </citation>
    <scope>NUCLEOTIDE SEQUENCE [LARGE SCALE GENOMIC DNA]</scope>
    <source>
        <strain evidence="4 5">CECT 8626</strain>
    </source>
</reference>
<dbReference type="PROSITE" id="PS00330">
    <property type="entry name" value="HEMOLYSIN_CALCIUM"/>
    <property type="match status" value="4"/>
</dbReference>
<dbReference type="InterPro" id="IPR011049">
    <property type="entry name" value="Serralysin-like_metalloprot_C"/>
</dbReference>
<dbReference type="InterPro" id="IPR018511">
    <property type="entry name" value="Hemolysin-typ_Ca-bd_CS"/>
</dbReference>
<dbReference type="GO" id="GO:0005509">
    <property type="term" value="F:calcium ion binding"/>
    <property type="evidence" value="ECO:0007669"/>
    <property type="project" value="InterPro"/>
</dbReference>
<evidence type="ECO:0000256" key="2">
    <source>
        <dbReference type="ARBA" id="ARBA00022525"/>
    </source>
</evidence>
<dbReference type="PANTHER" id="PTHR38340:SF1">
    <property type="entry name" value="S-LAYER PROTEIN"/>
    <property type="match status" value="1"/>
</dbReference>